<dbReference type="InterPro" id="IPR005174">
    <property type="entry name" value="KIB1-4_b-propeller"/>
</dbReference>
<accession>A0ABC8ZDU0</accession>
<dbReference type="AlphaFoldDB" id="A0ABC8ZDU0"/>
<feature type="domain" description="KIB1-4 beta-propeller" evidence="1">
    <location>
        <begin position="117"/>
        <end position="383"/>
    </location>
</feature>
<proteinExistence type="predicted"/>
<dbReference type="PANTHER" id="PTHR33165">
    <property type="entry name" value="F-BOX DOMAIN CONTAINING PROTEIN-LIKE-RELATED"/>
    <property type="match status" value="1"/>
</dbReference>
<organism evidence="2 3">
    <name type="scientific">Urochloa decumbens</name>
    <dbReference type="NCBI Taxonomy" id="240449"/>
    <lineage>
        <taxon>Eukaryota</taxon>
        <taxon>Viridiplantae</taxon>
        <taxon>Streptophyta</taxon>
        <taxon>Embryophyta</taxon>
        <taxon>Tracheophyta</taxon>
        <taxon>Spermatophyta</taxon>
        <taxon>Magnoliopsida</taxon>
        <taxon>Liliopsida</taxon>
        <taxon>Poales</taxon>
        <taxon>Poaceae</taxon>
        <taxon>PACMAD clade</taxon>
        <taxon>Panicoideae</taxon>
        <taxon>Panicodae</taxon>
        <taxon>Paniceae</taxon>
        <taxon>Melinidinae</taxon>
        <taxon>Urochloa</taxon>
    </lineage>
</organism>
<name>A0ABC8ZDU0_9POAL</name>
<keyword evidence="3" id="KW-1185">Reference proteome</keyword>
<sequence>MSPPPPLSPKRASGPGATTPCCRSVKCRRLLSPREEARPWASLPEDLVQLIGWRVLAADLLDYVRLRAVCAHWNRSAIRPRGHGLVDPRFHPRRWMLLPEGHGLYPGHPHLGGYVRFFNLSTGAFVRCHLPLFHDHIILDSIDGLLLLLLHRDHGTGIRLLHPFTGDIAELPTLMSLLPQIEFQPRYLNMSEDQKLCRLRIFLRGVSAAVTISDARTITVMVVLPTESRLALATAGDERWTLSAWKLPMLLAPAVFFQGKMYTVSRRLSEKNVVFIHQIDPPQLNFEDPQSLSLHPPTMIAKCLLVGTMGTLIHLVECGLELMLVGRLSDASGPHLVVYRIADLVCGRIAPVKDIGDHALFLGNRSVSVLANKGFPSVLGNSITCRHISMIQKPPVGSRRRKRVEQYHLHTGTWSPAIEEDILPCQDSLASPYSLVHHIYTCSYRNYWNMGLIFSGAIAPDWSVKPNLWTRVISM</sequence>
<dbReference type="PANTHER" id="PTHR33165:SF36">
    <property type="entry name" value="DUF295 DOMAIN-CONTAINING PROTEIN"/>
    <property type="match status" value="1"/>
</dbReference>
<dbReference type="Proteomes" id="UP001497457">
    <property type="component" value="Chromosome 18b"/>
</dbReference>
<evidence type="ECO:0000259" key="1">
    <source>
        <dbReference type="Pfam" id="PF03478"/>
    </source>
</evidence>
<gene>
    <name evidence="2" type="ORF">URODEC1_LOCUS43299</name>
</gene>
<dbReference type="Pfam" id="PF03478">
    <property type="entry name" value="Beta-prop_KIB1-4"/>
    <property type="match status" value="1"/>
</dbReference>
<evidence type="ECO:0000313" key="3">
    <source>
        <dbReference type="Proteomes" id="UP001497457"/>
    </source>
</evidence>
<reference evidence="2" key="1">
    <citation type="submission" date="2024-10" db="EMBL/GenBank/DDBJ databases">
        <authorList>
            <person name="Ryan C."/>
        </authorList>
    </citation>
    <scope>NUCLEOTIDE SEQUENCE [LARGE SCALE GENOMIC DNA]</scope>
</reference>
<dbReference type="EMBL" id="OZ075128">
    <property type="protein sequence ID" value="CAL4958742.1"/>
    <property type="molecule type" value="Genomic_DNA"/>
</dbReference>
<protein>
    <recommendedName>
        <fullName evidence="1">KIB1-4 beta-propeller domain-containing protein</fullName>
    </recommendedName>
</protein>
<evidence type="ECO:0000313" key="2">
    <source>
        <dbReference type="EMBL" id="CAL4958742.1"/>
    </source>
</evidence>